<comment type="similarity">
    <text evidence="2">Belongs to the CRISPR-associated Csm2 family.</text>
</comment>
<dbReference type="HOGENOM" id="CLU_131491_1_0_9"/>
<organism evidence="7 8">
    <name type="scientific">Faecalibacterium prausnitzii SL3/3</name>
    <dbReference type="NCBI Taxonomy" id="657322"/>
    <lineage>
        <taxon>Bacteria</taxon>
        <taxon>Bacillati</taxon>
        <taxon>Bacillota</taxon>
        <taxon>Clostridia</taxon>
        <taxon>Eubacteriales</taxon>
        <taxon>Oscillospiraceae</taxon>
        <taxon>Faecalibacterium</taxon>
    </lineage>
</organism>
<accession>D4KCT5</accession>
<proteinExistence type="inferred from homology"/>
<dbReference type="Pfam" id="PF03750">
    <property type="entry name" value="Csm2_III-A"/>
    <property type="match status" value="1"/>
</dbReference>
<dbReference type="Proteomes" id="UP000007059">
    <property type="component" value="Chromosome"/>
</dbReference>
<evidence type="ECO:0000256" key="5">
    <source>
        <dbReference type="ARBA" id="ARBA00023118"/>
    </source>
</evidence>
<keyword evidence="4" id="KW-0694">RNA-binding</keyword>
<dbReference type="PATRIC" id="fig|657322.3.peg.2350"/>
<dbReference type="GO" id="GO:0003723">
    <property type="term" value="F:RNA binding"/>
    <property type="evidence" value="ECO:0007669"/>
    <property type="project" value="UniProtKB-KW"/>
</dbReference>
<evidence type="ECO:0000256" key="4">
    <source>
        <dbReference type="ARBA" id="ARBA00022884"/>
    </source>
</evidence>
<comment type="function">
    <text evidence="1">This subunit may be involved in monitoring complementarity of crRNA and target RNA.</text>
</comment>
<dbReference type="EMBL" id="FP929046">
    <property type="protein sequence ID" value="CBL02648.1"/>
    <property type="molecule type" value="Genomic_DNA"/>
</dbReference>
<dbReference type="eggNOG" id="COG1421">
    <property type="taxonomic scope" value="Bacteria"/>
</dbReference>
<gene>
    <name evidence="7" type="ORF">FPR_24960</name>
</gene>
<dbReference type="KEGG" id="fpa:FPR_24960"/>
<dbReference type="NCBIfam" id="TIGR01870">
    <property type="entry name" value="cas_TM1810_Csm2"/>
    <property type="match status" value="1"/>
</dbReference>
<reference evidence="7 8" key="1">
    <citation type="submission" date="2010-03" db="EMBL/GenBank/DDBJ databases">
        <title>The genome sequence of Faecalibacterium prausnitzii SL3/3.</title>
        <authorList>
            <consortium name="metaHIT consortium -- http://www.metahit.eu/"/>
            <person name="Pajon A."/>
            <person name="Turner K."/>
            <person name="Parkhill J."/>
            <person name="Duncan S."/>
            <person name="Flint H."/>
        </authorList>
    </citation>
    <scope>NUCLEOTIDE SEQUENCE [LARGE SCALE GENOMIC DNA]</scope>
    <source>
        <strain evidence="7 8">SL3/3</strain>
    </source>
</reference>
<dbReference type="GO" id="GO:0051607">
    <property type="term" value="P:defense response to virus"/>
    <property type="evidence" value="ECO:0007669"/>
    <property type="project" value="UniProtKB-KW"/>
</dbReference>
<evidence type="ECO:0000256" key="6">
    <source>
        <dbReference type="ARBA" id="ARBA00031723"/>
    </source>
</evidence>
<keyword evidence="5" id="KW-0051">Antiviral defense</keyword>
<evidence type="ECO:0000256" key="1">
    <source>
        <dbReference type="ARBA" id="ARBA00003640"/>
    </source>
</evidence>
<evidence type="ECO:0000313" key="7">
    <source>
        <dbReference type="EMBL" id="CBL02648.1"/>
    </source>
</evidence>
<evidence type="ECO:0000313" key="8">
    <source>
        <dbReference type="Proteomes" id="UP000007059"/>
    </source>
</evidence>
<protein>
    <recommendedName>
        <fullName evidence="3">CRISPR system Cms protein Csm2</fullName>
    </recommendedName>
    <alternativeName>
        <fullName evidence="6">CRISPR type III A-associated protein Csm2</fullName>
    </alternativeName>
</protein>
<name>D4KCT5_9FIRM</name>
<evidence type="ECO:0000256" key="2">
    <source>
        <dbReference type="ARBA" id="ARBA00006896"/>
    </source>
</evidence>
<reference evidence="7 8" key="2">
    <citation type="submission" date="2010-03" db="EMBL/GenBank/DDBJ databases">
        <authorList>
            <person name="Pajon A."/>
        </authorList>
    </citation>
    <scope>NUCLEOTIDE SEQUENCE [LARGE SCALE GENOMIC DNA]</scope>
    <source>
        <strain evidence="7 8">SL3/3</strain>
    </source>
</reference>
<dbReference type="RefSeq" id="WP_015538134.1">
    <property type="nucleotide sequence ID" value="NC_021020.1"/>
</dbReference>
<dbReference type="InterPro" id="IPR010149">
    <property type="entry name" value="CRISPR-assoc_prot_Csm2_III-A"/>
</dbReference>
<evidence type="ECO:0000256" key="3">
    <source>
        <dbReference type="ARBA" id="ARBA00016118"/>
    </source>
</evidence>
<sequence length="150" mass="17231">MPKPNHPSGKGPAKPKAAAAEPIIPENYVDFAEQLMKENCALITKTKIQNLLRLACDVYNNENRRTEERLLKESVNQIKLLRIRLAYECGRDPQVRQFVESANLFEYLAKLSSVGTCTRQDLIDYYHYMEALVAFHRYYSESKTGEENAS</sequence>
<dbReference type="AlphaFoldDB" id="D4KCT5"/>